<organism evidence="2 3">
    <name type="scientific">Laccaria amethystina LaAM-08-1</name>
    <dbReference type="NCBI Taxonomy" id="1095629"/>
    <lineage>
        <taxon>Eukaryota</taxon>
        <taxon>Fungi</taxon>
        <taxon>Dikarya</taxon>
        <taxon>Basidiomycota</taxon>
        <taxon>Agaricomycotina</taxon>
        <taxon>Agaricomycetes</taxon>
        <taxon>Agaricomycetidae</taxon>
        <taxon>Agaricales</taxon>
        <taxon>Agaricineae</taxon>
        <taxon>Hydnangiaceae</taxon>
        <taxon>Laccaria</taxon>
    </lineage>
</organism>
<evidence type="ECO:0000313" key="2">
    <source>
        <dbReference type="EMBL" id="KIJ96052.1"/>
    </source>
</evidence>
<feature type="region of interest" description="Disordered" evidence="1">
    <location>
        <begin position="150"/>
        <end position="182"/>
    </location>
</feature>
<feature type="region of interest" description="Disordered" evidence="1">
    <location>
        <begin position="1"/>
        <end position="85"/>
    </location>
</feature>
<dbReference type="EMBL" id="KN838734">
    <property type="protein sequence ID" value="KIJ96052.1"/>
    <property type="molecule type" value="Genomic_DNA"/>
</dbReference>
<feature type="compositionally biased region" description="Basic and acidic residues" evidence="1">
    <location>
        <begin position="1"/>
        <end position="30"/>
    </location>
</feature>
<feature type="compositionally biased region" description="Polar residues" evidence="1">
    <location>
        <begin position="65"/>
        <end position="82"/>
    </location>
</feature>
<dbReference type="Proteomes" id="UP000054477">
    <property type="component" value="Unassembled WGS sequence"/>
</dbReference>
<reference evidence="2 3" key="1">
    <citation type="submission" date="2014-04" db="EMBL/GenBank/DDBJ databases">
        <authorList>
            <consortium name="DOE Joint Genome Institute"/>
            <person name="Kuo A."/>
            <person name="Kohler A."/>
            <person name="Nagy L.G."/>
            <person name="Floudas D."/>
            <person name="Copeland A."/>
            <person name="Barry K.W."/>
            <person name="Cichocki N."/>
            <person name="Veneault-Fourrey C."/>
            <person name="LaButti K."/>
            <person name="Lindquist E.A."/>
            <person name="Lipzen A."/>
            <person name="Lundell T."/>
            <person name="Morin E."/>
            <person name="Murat C."/>
            <person name="Sun H."/>
            <person name="Tunlid A."/>
            <person name="Henrissat B."/>
            <person name="Grigoriev I.V."/>
            <person name="Hibbett D.S."/>
            <person name="Martin F."/>
            <person name="Nordberg H.P."/>
            <person name="Cantor M.N."/>
            <person name="Hua S.X."/>
        </authorList>
    </citation>
    <scope>NUCLEOTIDE SEQUENCE [LARGE SCALE GENOMIC DNA]</scope>
    <source>
        <strain evidence="2 3">LaAM-08-1</strain>
    </source>
</reference>
<name>A0A0C9XIP7_9AGAR</name>
<dbReference type="OrthoDB" id="3050608at2759"/>
<accession>A0A0C9XIP7</accession>
<protein>
    <submittedName>
        <fullName evidence="2">Uncharacterized protein</fullName>
    </submittedName>
</protein>
<keyword evidence="3" id="KW-1185">Reference proteome</keyword>
<dbReference type="AlphaFoldDB" id="A0A0C9XIP7"/>
<feature type="compositionally biased region" description="Polar residues" evidence="1">
    <location>
        <begin position="38"/>
        <end position="53"/>
    </location>
</feature>
<sequence>MDLLKNLKIEDNGHSQPENHAKPYHQEDRGFVGMIGSVVNSGNHGTQQASTQEKLLGMLGDALSGSGQKTSSPHSETNNLSSKVGDVLMADRKSTTSTTATPAPRHEGLAGKIGSALFAELGNQKSSSSSSQQQDSGVTGNISSALISGLTHQKSSSPFPQKQEDATSAFTSPGSNHEGLAGKFGGALISELTHQRPSSATPPKQEGVLGALATSGANHEGLAGKIGGALIAGLSRQNQSSSTPPKRQGLMGALGDVLHQEQPGQQKKSDHDDLLGKIGSVIGGHKQEPPKSHGLVDNLLSSALGGGAKKEDPLDKGMRELNLCTLATDLLALFSFGSYRPISRTRPEEGVPK</sequence>
<reference evidence="3" key="2">
    <citation type="submission" date="2015-01" db="EMBL/GenBank/DDBJ databases">
        <title>Evolutionary Origins and Diversification of the Mycorrhizal Mutualists.</title>
        <authorList>
            <consortium name="DOE Joint Genome Institute"/>
            <consortium name="Mycorrhizal Genomics Consortium"/>
            <person name="Kohler A."/>
            <person name="Kuo A."/>
            <person name="Nagy L.G."/>
            <person name="Floudas D."/>
            <person name="Copeland A."/>
            <person name="Barry K.W."/>
            <person name="Cichocki N."/>
            <person name="Veneault-Fourrey C."/>
            <person name="LaButti K."/>
            <person name="Lindquist E.A."/>
            <person name="Lipzen A."/>
            <person name="Lundell T."/>
            <person name="Morin E."/>
            <person name="Murat C."/>
            <person name="Riley R."/>
            <person name="Ohm R."/>
            <person name="Sun H."/>
            <person name="Tunlid A."/>
            <person name="Henrissat B."/>
            <person name="Grigoriev I.V."/>
            <person name="Hibbett D.S."/>
            <person name="Martin F."/>
        </authorList>
    </citation>
    <scope>NUCLEOTIDE SEQUENCE [LARGE SCALE GENOMIC DNA]</scope>
    <source>
        <strain evidence="3">LaAM-08-1</strain>
    </source>
</reference>
<gene>
    <name evidence="2" type="ORF">K443DRAFT_107835</name>
</gene>
<evidence type="ECO:0000313" key="3">
    <source>
        <dbReference type="Proteomes" id="UP000054477"/>
    </source>
</evidence>
<dbReference type="HOGENOM" id="CLU_785421_0_0_1"/>
<proteinExistence type="predicted"/>
<evidence type="ECO:0000256" key="1">
    <source>
        <dbReference type="SAM" id="MobiDB-lite"/>
    </source>
</evidence>
<feature type="compositionally biased region" description="Polar residues" evidence="1">
    <location>
        <begin position="150"/>
        <end position="175"/>
    </location>
</feature>